<comment type="caution">
    <text evidence="1">The sequence shown here is derived from an EMBL/GenBank/DDBJ whole genome shotgun (WGS) entry which is preliminary data.</text>
</comment>
<evidence type="ECO:0000313" key="1">
    <source>
        <dbReference type="EMBL" id="MBW4659604.1"/>
    </source>
</evidence>
<sequence>MIKAIDGLVCQAALTMLLMFRDRFLWDSPTKIYPRLSNAAPTMIVWGVAIGRGCEDTDFLRALRQILPDDLRLQ</sequence>
<gene>
    <name evidence="1" type="ORF">KME15_13090</name>
</gene>
<dbReference type="Proteomes" id="UP000757435">
    <property type="component" value="Unassembled WGS sequence"/>
</dbReference>
<dbReference type="AlphaFoldDB" id="A0A951QCY2"/>
<accession>A0A951QCY2</accession>
<proteinExistence type="predicted"/>
<name>A0A951QCY2_9CYAN</name>
<protein>
    <submittedName>
        <fullName evidence="1">Uncharacterized protein</fullName>
    </submittedName>
</protein>
<reference evidence="1" key="1">
    <citation type="submission" date="2021-05" db="EMBL/GenBank/DDBJ databases">
        <authorList>
            <person name="Pietrasiak N."/>
            <person name="Ward R."/>
            <person name="Stajich J.E."/>
            <person name="Kurbessoian T."/>
        </authorList>
    </citation>
    <scope>NUCLEOTIDE SEQUENCE</scope>
    <source>
        <strain evidence="1">UHER 2000/2452</strain>
    </source>
</reference>
<evidence type="ECO:0000313" key="2">
    <source>
        <dbReference type="Proteomes" id="UP000757435"/>
    </source>
</evidence>
<dbReference type="EMBL" id="JAHHHD010000013">
    <property type="protein sequence ID" value="MBW4659604.1"/>
    <property type="molecule type" value="Genomic_DNA"/>
</dbReference>
<reference evidence="1" key="2">
    <citation type="journal article" date="2022" name="Microbiol. Resour. Announc.">
        <title>Metagenome Sequencing to Explore Phylogenomics of Terrestrial Cyanobacteria.</title>
        <authorList>
            <person name="Ward R.D."/>
            <person name="Stajich J.E."/>
            <person name="Johansen J.R."/>
            <person name="Huntemann M."/>
            <person name="Clum A."/>
            <person name="Foster B."/>
            <person name="Foster B."/>
            <person name="Roux S."/>
            <person name="Palaniappan K."/>
            <person name="Varghese N."/>
            <person name="Mukherjee S."/>
            <person name="Reddy T.B.K."/>
            <person name="Daum C."/>
            <person name="Copeland A."/>
            <person name="Chen I.A."/>
            <person name="Ivanova N.N."/>
            <person name="Kyrpides N.C."/>
            <person name="Shapiro N."/>
            <person name="Eloe-Fadrosh E.A."/>
            <person name="Pietrasiak N."/>
        </authorList>
    </citation>
    <scope>NUCLEOTIDE SEQUENCE</scope>
    <source>
        <strain evidence="1">UHER 2000/2452</strain>
    </source>
</reference>
<organism evidence="1 2">
    <name type="scientific">Drouetiella hepatica Uher 2000/2452</name>
    <dbReference type="NCBI Taxonomy" id="904376"/>
    <lineage>
        <taxon>Bacteria</taxon>
        <taxon>Bacillati</taxon>
        <taxon>Cyanobacteriota</taxon>
        <taxon>Cyanophyceae</taxon>
        <taxon>Oculatellales</taxon>
        <taxon>Oculatellaceae</taxon>
        <taxon>Drouetiella</taxon>
    </lineage>
</organism>